<evidence type="ECO:0000313" key="5">
    <source>
        <dbReference type="Proteomes" id="UP000064249"/>
    </source>
</evidence>
<dbReference type="Pfam" id="PF00300">
    <property type="entry name" value="His_Phos_1"/>
    <property type="match status" value="1"/>
</dbReference>
<dbReference type="PANTHER" id="PTHR48100">
    <property type="entry name" value="BROAD-SPECIFICITY PHOSPHATASE YOR283W-RELATED"/>
    <property type="match status" value="1"/>
</dbReference>
<keyword evidence="3" id="KW-0812">Transmembrane</keyword>
<gene>
    <name evidence="4" type="ORF">XD73_0378</name>
</gene>
<dbReference type="InterPro" id="IPR050275">
    <property type="entry name" value="PGM_Phosphatase"/>
</dbReference>
<dbReference type="CDD" id="cd07067">
    <property type="entry name" value="HP_PGM_like"/>
    <property type="match status" value="1"/>
</dbReference>
<dbReference type="SUPFAM" id="SSF53254">
    <property type="entry name" value="Phosphoglycerate mutase-like"/>
    <property type="match status" value="1"/>
</dbReference>
<feature type="active site" description="Proton donor/acceptor" evidence="1">
    <location>
        <position position="85"/>
    </location>
</feature>
<dbReference type="Gene3D" id="3.40.50.1240">
    <property type="entry name" value="Phosphoglycerate mutase-like"/>
    <property type="match status" value="1"/>
</dbReference>
<accession>A0A101FYP7</accession>
<dbReference type="InterPro" id="IPR013078">
    <property type="entry name" value="His_Pase_superF_clade-1"/>
</dbReference>
<dbReference type="AlphaFoldDB" id="A0A101FYP7"/>
<feature type="active site" description="Tele-phosphohistidine intermediate" evidence="1">
    <location>
        <position position="11"/>
    </location>
</feature>
<reference evidence="4 5" key="1">
    <citation type="journal article" date="2015" name="MBio">
        <title>Genome-Resolved Metagenomic Analysis Reveals Roles for Candidate Phyla and Other Microbial Community Members in Biogeochemical Transformations in Oil Reservoirs.</title>
        <authorList>
            <person name="Hu P."/>
            <person name="Tom L."/>
            <person name="Singh A."/>
            <person name="Thomas B.C."/>
            <person name="Baker B.J."/>
            <person name="Piceno Y.M."/>
            <person name="Andersen G.L."/>
            <person name="Banfield J.F."/>
        </authorList>
    </citation>
    <scope>NUCLEOTIDE SEQUENCE [LARGE SCALE GENOMIC DNA]</scope>
    <source>
        <strain evidence="4">46_16</strain>
    </source>
</reference>
<dbReference type="InterPro" id="IPR029033">
    <property type="entry name" value="His_PPase_superfam"/>
</dbReference>
<sequence length="214" mass="24118">MTTHTIFLIRHGTTEWIEQGIMHGSLDSPLSEHGKWEAQQTALALAGCNITHIYCSPQGRAMETANFLAQKFPDATFTQLNGLKEMDLGKMEGKRDLSKKYKKYLFLSLIVLPIWFVTRGVSGEKQAHLKERTAEAWTKILAEKNEGNIAVVSHGIALNALTSQIPFRDPSMRKKRQRFHTCSITQVEVDETQQAMVTDINNTTHLEKASTYAN</sequence>
<feature type="transmembrane region" description="Helical" evidence="3">
    <location>
        <begin position="104"/>
        <end position="122"/>
    </location>
</feature>
<dbReference type="GO" id="GO:0016791">
    <property type="term" value="F:phosphatase activity"/>
    <property type="evidence" value="ECO:0007669"/>
    <property type="project" value="TreeGrafter"/>
</dbReference>
<evidence type="ECO:0000256" key="1">
    <source>
        <dbReference type="PIRSR" id="PIRSR613078-1"/>
    </source>
</evidence>
<proteinExistence type="predicted"/>
<comment type="caution">
    <text evidence="4">The sequence shown here is derived from an EMBL/GenBank/DDBJ whole genome shotgun (WGS) entry which is preliminary data.</text>
</comment>
<dbReference type="PANTHER" id="PTHR48100:SF44">
    <property type="entry name" value="PHOSPHATASE C1620.13-RELATED"/>
    <property type="match status" value="1"/>
</dbReference>
<dbReference type="Proteomes" id="UP000064249">
    <property type="component" value="Unassembled WGS sequence"/>
</dbReference>
<feature type="binding site" evidence="2">
    <location>
        <position position="60"/>
    </location>
    <ligand>
        <name>substrate</name>
    </ligand>
</feature>
<dbReference type="GO" id="GO:0005829">
    <property type="term" value="C:cytosol"/>
    <property type="evidence" value="ECO:0007669"/>
    <property type="project" value="TreeGrafter"/>
</dbReference>
<dbReference type="EMBL" id="LGFU01000009">
    <property type="protein sequence ID" value="KUK46757.1"/>
    <property type="molecule type" value="Genomic_DNA"/>
</dbReference>
<dbReference type="SMART" id="SM00855">
    <property type="entry name" value="PGAM"/>
    <property type="match status" value="1"/>
</dbReference>
<organism evidence="4 5">
    <name type="scientific">Anaerolinea thermophila</name>
    <dbReference type="NCBI Taxonomy" id="167964"/>
    <lineage>
        <taxon>Bacteria</taxon>
        <taxon>Bacillati</taxon>
        <taxon>Chloroflexota</taxon>
        <taxon>Anaerolineae</taxon>
        <taxon>Anaerolineales</taxon>
        <taxon>Anaerolineaceae</taxon>
        <taxon>Anaerolinea</taxon>
    </lineage>
</organism>
<name>A0A101FYP7_9CHLR</name>
<evidence type="ECO:0000313" key="4">
    <source>
        <dbReference type="EMBL" id="KUK46757.1"/>
    </source>
</evidence>
<keyword evidence="3" id="KW-0472">Membrane</keyword>
<evidence type="ECO:0000256" key="2">
    <source>
        <dbReference type="PIRSR" id="PIRSR613078-2"/>
    </source>
</evidence>
<protein>
    <submittedName>
        <fullName evidence="4">Fructose-2,6-bisphosphate 2-phosphatase</fullName>
    </submittedName>
</protein>
<keyword evidence="3" id="KW-1133">Transmembrane helix</keyword>
<evidence type="ECO:0000256" key="3">
    <source>
        <dbReference type="SAM" id="Phobius"/>
    </source>
</evidence>